<dbReference type="PROSITE" id="PS51318">
    <property type="entry name" value="TAT"/>
    <property type="match status" value="1"/>
</dbReference>
<dbReference type="EMBL" id="CP036264">
    <property type="protein sequence ID" value="QEG01101.1"/>
    <property type="molecule type" value="Genomic_DNA"/>
</dbReference>
<dbReference type="AlphaFoldDB" id="A0A5B9MM54"/>
<name>A0A5B9MM54_9BACT</name>
<reference evidence="1 2" key="1">
    <citation type="submission" date="2019-02" db="EMBL/GenBank/DDBJ databases">
        <title>Planctomycetal bacteria perform biofilm scaping via a novel small molecule.</title>
        <authorList>
            <person name="Jeske O."/>
            <person name="Boedeker C."/>
            <person name="Wiegand S."/>
            <person name="Breitling P."/>
            <person name="Kallscheuer N."/>
            <person name="Jogler M."/>
            <person name="Rohde M."/>
            <person name="Petersen J."/>
            <person name="Medema M.H."/>
            <person name="Surup F."/>
            <person name="Jogler C."/>
        </authorList>
    </citation>
    <scope>NUCLEOTIDE SEQUENCE [LARGE SCALE GENOMIC DNA]</scope>
    <source>
        <strain evidence="1 2">Mal15</strain>
    </source>
</reference>
<evidence type="ECO:0000313" key="2">
    <source>
        <dbReference type="Proteomes" id="UP000321353"/>
    </source>
</evidence>
<organism evidence="1 2">
    <name type="scientific">Stieleria maiorica</name>
    <dbReference type="NCBI Taxonomy" id="2795974"/>
    <lineage>
        <taxon>Bacteria</taxon>
        <taxon>Pseudomonadati</taxon>
        <taxon>Planctomycetota</taxon>
        <taxon>Planctomycetia</taxon>
        <taxon>Pirellulales</taxon>
        <taxon>Pirellulaceae</taxon>
        <taxon>Stieleria</taxon>
    </lineage>
</organism>
<dbReference type="InterPro" id="IPR006311">
    <property type="entry name" value="TAT_signal"/>
</dbReference>
<gene>
    <name evidence="1" type="ORF">Mal15_51770</name>
</gene>
<evidence type="ECO:0000313" key="1">
    <source>
        <dbReference type="EMBL" id="QEG01101.1"/>
    </source>
</evidence>
<proteinExistence type="predicted"/>
<dbReference type="KEGG" id="smam:Mal15_51770"/>
<accession>A0A5B9MM54</accession>
<dbReference type="Proteomes" id="UP000321353">
    <property type="component" value="Chromosome"/>
</dbReference>
<keyword evidence="2" id="KW-1185">Reference proteome</keyword>
<protein>
    <submittedName>
        <fullName evidence="1">Uncharacterized protein</fullName>
    </submittedName>
</protein>
<sequence length="452" mass="50534">MKPHSVKPEPVKPKPVQLDRRRFLARSGRQTLFGLGAFHCAAGLAPQHRAAADESVAAPGKRPKIAFLGTVVRRHSHAQHFLDRHTLGYSWNGRWQQPRIDVASVFIDQFPDDDLARGRVKRHGLKLFPTIEEALTLGGETLAVDGVVVIGEHGDYPRNEKGQYLYPRYDWFKRIVNVFERSGRSVPVFNDKHLSTDWNECVEMVDDARRLGFPFLAGSSLPVTRRMPAIEMPYDAPLQESVCVAYGGIDSYDIHALETAQCMSERRAGGERGVRRIHALRGDNLWKRLESEDCKITRQLVAAALSRSHNLPVETGFPTDVPSIDWMRQTMPQTTGYLIEHLDGLKTTMLLTGIRDFNYAGMLADGSRVSCQMYLPMPGHGSTTADFFNPLVRHIETMILDGKAPYPVQRTLLTSGMVIGGVDSLHAGEKPIDTPHLDIAYTAPKASTFWSE</sequence>